<proteinExistence type="predicted"/>
<evidence type="ECO:0000256" key="2">
    <source>
        <dbReference type="ARBA" id="ARBA00004613"/>
    </source>
</evidence>
<keyword evidence="7" id="KW-1185">Reference proteome</keyword>
<gene>
    <name evidence="6" type="ORF">EVOR1521_LOCUS12365</name>
</gene>
<evidence type="ECO:0000256" key="3">
    <source>
        <dbReference type="ARBA" id="ARBA00022525"/>
    </source>
</evidence>
<keyword evidence="3" id="KW-0964">Secreted</keyword>
<name>A0AA36N001_9DINO</name>
<organism evidence="6 7">
    <name type="scientific">Effrenium voratum</name>
    <dbReference type="NCBI Taxonomy" id="2562239"/>
    <lineage>
        <taxon>Eukaryota</taxon>
        <taxon>Sar</taxon>
        <taxon>Alveolata</taxon>
        <taxon>Dinophyceae</taxon>
        <taxon>Suessiales</taxon>
        <taxon>Symbiodiniaceae</taxon>
        <taxon>Effrenium</taxon>
    </lineage>
</organism>
<feature type="chain" id="PRO_5041468394" description="Crinkler effector protein N-terminal domain-containing protein" evidence="4">
    <location>
        <begin position="33"/>
        <end position="491"/>
    </location>
</feature>
<keyword evidence="4" id="KW-0732">Signal</keyword>
<dbReference type="Pfam" id="PF20147">
    <property type="entry name" value="Crinkler"/>
    <property type="match status" value="1"/>
</dbReference>
<comment type="caution">
    <text evidence="6">The sequence shown here is derived from an EMBL/GenBank/DDBJ whole genome shotgun (WGS) entry which is preliminary data.</text>
</comment>
<evidence type="ECO:0000313" key="7">
    <source>
        <dbReference type="Proteomes" id="UP001178507"/>
    </source>
</evidence>
<comment type="subcellular location">
    <subcellularLocation>
        <location evidence="1">Host cell</location>
    </subcellularLocation>
    <subcellularLocation>
        <location evidence="2">Secreted</location>
    </subcellularLocation>
</comment>
<accession>A0AA36N001</accession>
<dbReference type="Proteomes" id="UP001178507">
    <property type="component" value="Unassembled WGS sequence"/>
</dbReference>
<evidence type="ECO:0000256" key="1">
    <source>
        <dbReference type="ARBA" id="ARBA00004340"/>
    </source>
</evidence>
<evidence type="ECO:0000256" key="4">
    <source>
        <dbReference type="SAM" id="SignalP"/>
    </source>
</evidence>
<dbReference type="InterPro" id="IPR045379">
    <property type="entry name" value="Crinkler_N"/>
</dbReference>
<dbReference type="EMBL" id="CAUJNA010001291">
    <property type="protein sequence ID" value="CAJ1385861.1"/>
    <property type="molecule type" value="Genomic_DNA"/>
</dbReference>
<dbReference type="GO" id="GO:0043657">
    <property type="term" value="C:host cell"/>
    <property type="evidence" value="ECO:0007669"/>
    <property type="project" value="UniProtKB-SubCell"/>
</dbReference>
<sequence>MCGVGCAMVLRRVLRLQVPILFLALARGLALCRPGSCQALDAFVHCEYDGTGAAGGGNTIATAICPEQHIVVRVALETPSFASNASGSFIFSVDDMLDELRDVPHDTAEAEFVRRAIRVGLTNSEQRPLRRWISKQELMAENYWRQEVVWIAGLVFEVASPDVACEFCLPSSRHRVWRIDSHGRWSKTVGRESVTAHVSIMKKVTPLSLTTLSVRELLTMLAGYVEDLSSLAQLNMWHDCHLGNLLMHQRLGKEERYFLWHDFGAASRIRSPSATDLQDFWKKMRDAMNQMKTVIGTMDSSLAHVPTPPLVQSSEPEILKKHLREYAGEVHRYVMTWTGDIHVRRAVLRSLSRALPSHRLDELSFLLVEGKGDSQPSAAVWVCQLRSPDGKEPETIGSAFKVTASVSDVDDLKKAIKQENPNTVSFDAYQIDLYRREDGRWVKEEKMSARQTATDSRYQLELLEPHSLRLTAGCCCSRLRQCWGTTFHLVQ</sequence>
<dbReference type="AlphaFoldDB" id="A0AA36N001"/>
<feature type="domain" description="Crinkler effector protein N-terminal" evidence="5">
    <location>
        <begin position="396"/>
        <end position="457"/>
    </location>
</feature>
<dbReference type="GO" id="GO:0005576">
    <property type="term" value="C:extracellular region"/>
    <property type="evidence" value="ECO:0007669"/>
    <property type="project" value="UniProtKB-SubCell"/>
</dbReference>
<evidence type="ECO:0000259" key="5">
    <source>
        <dbReference type="Pfam" id="PF20147"/>
    </source>
</evidence>
<evidence type="ECO:0000313" key="6">
    <source>
        <dbReference type="EMBL" id="CAJ1385861.1"/>
    </source>
</evidence>
<feature type="signal peptide" evidence="4">
    <location>
        <begin position="1"/>
        <end position="32"/>
    </location>
</feature>
<protein>
    <recommendedName>
        <fullName evidence="5">Crinkler effector protein N-terminal domain-containing protein</fullName>
    </recommendedName>
</protein>
<reference evidence="6" key="1">
    <citation type="submission" date="2023-08" db="EMBL/GenBank/DDBJ databases">
        <authorList>
            <person name="Chen Y."/>
            <person name="Shah S."/>
            <person name="Dougan E. K."/>
            <person name="Thang M."/>
            <person name="Chan C."/>
        </authorList>
    </citation>
    <scope>NUCLEOTIDE SEQUENCE</scope>
</reference>